<evidence type="ECO:0000256" key="1">
    <source>
        <dbReference type="SAM" id="SignalP"/>
    </source>
</evidence>
<dbReference type="PANTHER" id="PTHR43798:SF33">
    <property type="entry name" value="HYDROLASE, PUTATIVE (AFU_ORTHOLOGUE AFUA_2G14860)-RELATED"/>
    <property type="match status" value="1"/>
</dbReference>
<dbReference type="Pfam" id="PF00561">
    <property type="entry name" value="Abhydrolase_1"/>
    <property type="match status" value="1"/>
</dbReference>
<proteinExistence type="predicted"/>
<sequence length="326" mass="35716">MPLRHALALLSLGLAAPAVADPMLADFSYGWPVSRHSLVSQDEAMEMAYIDVKPTRPNGRTAVLLHGKNFCAGTWDATIRALAGAGFRVIAPDQIGFCKSTKPARYQYGLHTLAANTHDLLTALGIEKPVLIGHSMGGMLAMRYAIQYPDALSRLVLVNPIGLEDWRAKGVPNATVDQLYATERKTTRDSIKAYQQSTYYAGGWSPRYDRWVDMLASMYLGKGGDIVAWHQALTADMVFNQPVIHEIDRIKAPTLLMIGARDNTALGKGRADPALQARLGDYPVLARAAAARIRGAQLILYPDYGHSPQVQAPDRFHEDLLKALAR</sequence>
<dbReference type="SUPFAM" id="SSF53474">
    <property type="entry name" value="alpha/beta-Hydrolases"/>
    <property type="match status" value="1"/>
</dbReference>
<dbReference type="EMBL" id="JAPTHD010000003">
    <property type="protein sequence ID" value="MDV5824077.1"/>
    <property type="molecule type" value="Genomic_DNA"/>
</dbReference>
<dbReference type="Proteomes" id="UP001185984">
    <property type="component" value="Unassembled WGS sequence"/>
</dbReference>
<evidence type="ECO:0000313" key="3">
    <source>
        <dbReference type="EMBL" id="MDV5824077.1"/>
    </source>
</evidence>
<evidence type="ECO:0000313" key="4">
    <source>
        <dbReference type="Proteomes" id="UP001185984"/>
    </source>
</evidence>
<feature type="chain" id="PRO_5045764504" evidence="1">
    <location>
        <begin position="21"/>
        <end position="326"/>
    </location>
</feature>
<comment type="caution">
    <text evidence="3">The sequence shown here is derived from an EMBL/GenBank/DDBJ whole genome shotgun (WGS) entry which is preliminary data.</text>
</comment>
<keyword evidence="1" id="KW-0732">Signal</keyword>
<accession>A0ABU3ZX27</accession>
<feature type="domain" description="AB hydrolase-1" evidence="2">
    <location>
        <begin position="63"/>
        <end position="265"/>
    </location>
</feature>
<dbReference type="RefSeq" id="WP_228167930.1">
    <property type="nucleotide sequence ID" value="NZ_JAPTHD010000003.1"/>
</dbReference>
<dbReference type="InterPro" id="IPR000073">
    <property type="entry name" value="AB_hydrolase_1"/>
</dbReference>
<reference evidence="4" key="1">
    <citation type="journal article" date="2022" name="J Environ Chem Eng">
        <title>Biodegradation of petroleum oil using a constructed nonpathogenic and heavy metal-tolerant bacterial consortium isolated from marine sponges.</title>
        <authorList>
            <person name="Dechsakulwatana C."/>
            <person name="Rungsihiranrut A."/>
            <person name="Muangchinda C."/>
            <person name="Ningthoujam R."/>
            <person name="Klankeo P."/>
            <person name="Pinyakong O."/>
        </authorList>
    </citation>
    <scope>NUCLEOTIDE SEQUENCE [LARGE SCALE GENOMIC DNA]</scope>
    <source>
        <strain evidence="4">MO2-4</strain>
    </source>
</reference>
<dbReference type="GO" id="GO:0016787">
    <property type="term" value="F:hydrolase activity"/>
    <property type="evidence" value="ECO:0007669"/>
    <property type="project" value="UniProtKB-KW"/>
</dbReference>
<organism evidence="3 4">
    <name type="scientific">Sphingobium naphthae</name>
    <dbReference type="NCBI Taxonomy" id="1886786"/>
    <lineage>
        <taxon>Bacteria</taxon>
        <taxon>Pseudomonadati</taxon>
        <taxon>Pseudomonadota</taxon>
        <taxon>Alphaproteobacteria</taxon>
        <taxon>Sphingomonadales</taxon>
        <taxon>Sphingomonadaceae</taxon>
        <taxon>Sphingobium</taxon>
    </lineage>
</organism>
<keyword evidence="4" id="KW-1185">Reference proteome</keyword>
<keyword evidence="3" id="KW-0378">Hydrolase</keyword>
<dbReference type="PANTHER" id="PTHR43798">
    <property type="entry name" value="MONOACYLGLYCEROL LIPASE"/>
    <property type="match status" value="1"/>
</dbReference>
<dbReference type="PRINTS" id="PR00111">
    <property type="entry name" value="ABHYDROLASE"/>
</dbReference>
<evidence type="ECO:0000259" key="2">
    <source>
        <dbReference type="Pfam" id="PF00561"/>
    </source>
</evidence>
<protein>
    <submittedName>
        <fullName evidence="3">Alpha/beta hydrolase</fullName>
    </submittedName>
</protein>
<name>A0ABU3ZX27_9SPHN</name>
<feature type="signal peptide" evidence="1">
    <location>
        <begin position="1"/>
        <end position="20"/>
    </location>
</feature>
<dbReference type="Gene3D" id="3.40.50.1820">
    <property type="entry name" value="alpha/beta hydrolase"/>
    <property type="match status" value="1"/>
</dbReference>
<gene>
    <name evidence="3" type="ORF">O0R41_10755</name>
</gene>
<dbReference type="InterPro" id="IPR050266">
    <property type="entry name" value="AB_hydrolase_sf"/>
</dbReference>
<dbReference type="InterPro" id="IPR029058">
    <property type="entry name" value="AB_hydrolase_fold"/>
</dbReference>